<sequence>MPNNNQTPLAHPLVTLMLLMAANTPDPAGKLNNLGQAVNSMREALTSINAGLESFHTRVVPLIMQPPKNKNQQ</sequence>
<evidence type="ECO:0000313" key="1">
    <source>
        <dbReference type="EMBL" id="AGL00025.1"/>
    </source>
</evidence>
<dbReference type="AlphaFoldDB" id="R4KHQ2"/>
<proteinExistence type="predicted"/>
<dbReference type="RefSeq" id="WP_006523521.1">
    <property type="nucleotide sequence ID" value="NC_021184.1"/>
</dbReference>
<dbReference type="STRING" id="767817.Desgi_0450"/>
<dbReference type="OrthoDB" id="1809172at2"/>
<accession>R4KHQ2</accession>
<dbReference type="KEGG" id="dgi:Desgi_0450"/>
<dbReference type="Proteomes" id="UP000013520">
    <property type="component" value="Chromosome"/>
</dbReference>
<organism evidence="1 2">
    <name type="scientific">Desulfoscipio gibsoniae DSM 7213</name>
    <dbReference type="NCBI Taxonomy" id="767817"/>
    <lineage>
        <taxon>Bacteria</taxon>
        <taxon>Bacillati</taxon>
        <taxon>Bacillota</taxon>
        <taxon>Clostridia</taxon>
        <taxon>Eubacteriales</taxon>
        <taxon>Desulfallaceae</taxon>
        <taxon>Desulfoscipio</taxon>
    </lineage>
</organism>
<gene>
    <name evidence="1" type="ORF">Desgi_0450</name>
</gene>
<reference evidence="1 2" key="1">
    <citation type="submission" date="2012-01" db="EMBL/GenBank/DDBJ databases">
        <title>Complete sequence of Desulfotomaculum gibsoniae DSM 7213.</title>
        <authorList>
            <consortium name="US DOE Joint Genome Institute"/>
            <person name="Lucas S."/>
            <person name="Han J."/>
            <person name="Lapidus A."/>
            <person name="Cheng J.-F."/>
            <person name="Goodwin L."/>
            <person name="Pitluck S."/>
            <person name="Peters L."/>
            <person name="Ovchinnikova G."/>
            <person name="Teshima H."/>
            <person name="Detter J.C."/>
            <person name="Han C."/>
            <person name="Tapia R."/>
            <person name="Land M."/>
            <person name="Hauser L."/>
            <person name="Kyrpides N."/>
            <person name="Ivanova N."/>
            <person name="Pagani I."/>
            <person name="Parshina S."/>
            <person name="Plugge C."/>
            <person name="Muyzer G."/>
            <person name="Kuever J."/>
            <person name="Ivanova A."/>
            <person name="Nazina T."/>
            <person name="Klenk H.-P."/>
            <person name="Brambilla E."/>
            <person name="Spring S."/>
            <person name="Stams A.F."/>
            <person name="Woyke T."/>
        </authorList>
    </citation>
    <scope>NUCLEOTIDE SEQUENCE [LARGE SCALE GENOMIC DNA]</scope>
    <source>
        <strain evidence="1 2">DSM 7213</strain>
    </source>
</reference>
<protein>
    <submittedName>
        <fullName evidence="1">Uncharacterized protein</fullName>
    </submittedName>
</protein>
<evidence type="ECO:0000313" key="2">
    <source>
        <dbReference type="Proteomes" id="UP000013520"/>
    </source>
</evidence>
<name>R4KHQ2_9FIRM</name>
<dbReference type="HOGENOM" id="CLU_2698607_0_0_9"/>
<keyword evidence="2" id="KW-1185">Reference proteome</keyword>
<dbReference type="EMBL" id="CP003273">
    <property type="protein sequence ID" value="AGL00025.1"/>
    <property type="molecule type" value="Genomic_DNA"/>
</dbReference>